<feature type="transmembrane region" description="Helical" evidence="6">
    <location>
        <begin position="151"/>
        <end position="173"/>
    </location>
</feature>
<keyword evidence="4 6" id="KW-1133">Transmembrane helix</keyword>
<evidence type="ECO:0000313" key="8">
    <source>
        <dbReference type="Proteomes" id="UP000251213"/>
    </source>
</evidence>
<evidence type="ECO:0000256" key="6">
    <source>
        <dbReference type="SAM" id="Phobius"/>
    </source>
</evidence>
<comment type="caution">
    <text evidence="7">The sequence shown here is derived from an EMBL/GenBank/DDBJ whole genome shotgun (WGS) entry which is preliminary data.</text>
</comment>
<dbReference type="PANTHER" id="PTHR30250:SF11">
    <property type="entry name" value="O-ANTIGEN TRANSPORTER-RELATED"/>
    <property type="match status" value="1"/>
</dbReference>
<proteinExistence type="predicted"/>
<keyword evidence="2" id="KW-1003">Cell membrane</keyword>
<keyword evidence="8" id="KW-1185">Reference proteome</keyword>
<sequence length="485" mass="55817">MKYLFKRLFSDSIAFAIANVGNKLVGLLLFPIFLRNMNQVEYADWGMTNTLTLIITYLSMLGTDAALAFYYHDVKTKQEKRGYLTATMVFSCMVCTLYFLVSLGISGPLSRILYESGMKNQWVIPIAILATLGAIIIQHLLAYTRYERRKWFFTFFSMVYVIGSSVLSMYFVVVLKQGLYGVFYGQLLGQGIISIILLILYRREFIFRVPLQYFKNLLQYGFPLLPTLMVFWVMNMVSRPIVYHMVSPEKAAIYEASIRFASVIALLTSPFQLAWRPFSISIKDREDAPRLYGIVARSGLVIGSLAIMCLSFVIEPLVKWVASQNKPEYFEAYQYVWMLSFGTILNVLHLIIGVGLLIHKKTKAISHAFMVAAIVYLLGCLLLTPMFKIWAVCVMNILAYLVIIVLVYWQNQKVYPVDFRFRSMLIYITVYLALMTGITWIQMSQWQHLWLYDLLALFIAIIAVFASGLFSVKQVLNLKKLFRLN</sequence>
<accession>A0A364K5B6</accession>
<evidence type="ECO:0000256" key="4">
    <source>
        <dbReference type="ARBA" id="ARBA00022989"/>
    </source>
</evidence>
<feature type="transmembrane region" description="Helical" evidence="6">
    <location>
        <begin position="83"/>
        <end position="102"/>
    </location>
</feature>
<feature type="transmembrane region" description="Helical" evidence="6">
    <location>
        <begin position="365"/>
        <end position="383"/>
    </location>
</feature>
<feature type="transmembrane region" description="Helical" evidence="6">
    <location>
        <begin position="449"/>
        <end position="472"/>
    </location>
</feature>
<feature type="transmembrane region" description="Helical" evidence="6">
    <location>
        <begin position="253"/>
        <end position="273"/>
    </location>
</feature>
<feature type="transmembrane region" description="Helical" evidence="6">
    <location>
        <begin position="421"/>
        <end position="443"/>
    </location>
</feature>
<dbReference type="OrthoDB" id="3249502at2"/>
<feature type="transmembrane region" description="Helical" evidence="6">
    <location>
        <begin position="334"/>
        <end position="358"/>
    </location>
</feature>
<evidence type="ECO:0000256" key="3">
    <source>
        <dbReference type="ARBA" id="ARBA00022692"/>
    </source>
</evidence>
<keyword evidence="5 6" id="KW-0472">Membrane</keyword>
<organism evidence="7 8">
    <name type="scientific">Thermoflavimicrobium daqui</name>
    <dbReference type="NCBI Taxonomy" id="2137476"/>
    <lineage>
        <taxon>Bacteria</taxon>
        <taxon>Bacillati</taxon>
        <taxon>Bacillota</taxon>
        <taxon>Bacilli</taxon>
        <taxon>Bacillales</taxon>
        <taxon>Thermoactinomycetaceae</taxon>
        <taxon>Thermoflavimicrobium</taxon>
    </lineage>
</organism>
<dbReference type="PANTHER" id="PTHR30250">
    <property type="entry name" value="PST FAMILY PREDICTED COLANIC ACID TRANSPORTER"/>
    <property type="match status" value="1"/>
</dbReference>
<evidence type="ECO:0000256" key="2">
    <source>
        <dbReference type="ARBA" id="ARBA00022475"/>
    </source>
</evidence>
<dbReference type="Proteomes" id="UP000251213">
    <property type="component" value="Unassembled WGS sequence"/>
</dbReference>
<dbReference type="RefSeq" id="WP_113658945.1">
    <property type="nucleotide sequence ID" value="NZ_KZ845666.1"/>
</dbReference>
<evidence type="ECO:0000256" key="1">
    <source>
        <dbReference type="ARBA" id="ARBA00004651"/>
    </source>
</evidence>
<feature type="transmembrane region" description="Helical" evidence="6">
    <location>
        <begin position="179"/>
        <end position="201"/>
    </location>
</feature>
<feature type="transmembrane region" description="Helical" evidence="6">
    <location>
        <begin position="294"/>
        <end position="314"/>
    </location>
</feature>
<dbReference type="Pfam" id="PF01943">
    <property type="entry name" value="Polysacc_synt"/>
    <property type="match status" value="1"/>
</dbReference>
<dbReference type="InterPro" id="IPR050833">
    <property type="entry name" value="Poly_Biosynth_Transport"/>
</dbReference>
<name>A0A364K5B6_9BACL</name>
<feature type="transmembrane region" description="Helical" evidence="6">
    <location>
        <begin position="389"/>
        <end position="409"/>
    </location>
</feature>
<keyword evidence="3 6" id="KW-0812">Transmembrane</keyword>
<evidence type="ECO:0000313" key="7">
    <source>
        <dbReference type="EMBL" id="RAL24574.1"/>
    </source>
</evidence>
<dbReference type="InterPro" id="IPR002797">
    <property type="entry name" value="Polysacc_synth"/>
</dbReference>
<feature type="transmembrane region" description="Helical" evidence="6">
    <location>
        <begin position="122"/>
        <end position="144"/>
    </location>
</feature>
<dbReference type="AlphaFoldDB" id="A0A364K5B6"/>
<dbReference type="EMBL" id="QJKK01000004">
    <property type="protein sequence ID" value="RAL24574.1"/>
    <property type="molecule type" value="Genomic_DNA"/>
</dbReference>
<feature type="transmembrane region" description="Helical" evidence="6">
    <location>
        <begin position="12"/>
        <end position="34"/>
    </location>
</feature>
<feature type="transmembrane region" description="Helical" evidence="6">
    <location>
        <begin position="213"/>
        <end position="233"/>
    </location>
</feature>
<feature type="transmembrane region" description="Helical" evidence="6">
    <location>
        <begin position="54"/>
        <end position="71"/>
    </location>
</feature>
<dbReference type="GO" id="GO:0005886">
    <property type="term" value="C:plasma membrane"/>
    <property type="evidence" value="ECO:0007669"/>
    <property type="project" value="UniProtKB-SubCell"/>
</dbReference>
<reference evidence="7 8" key="2">
    <citation type="submission" date="2018-06" db="EMBL/GenBank/DDBJ databases">
        <authorList>
            <person name="Zhirakovskaya E."/>
        </authorList>
    </citation>
    <scope>NUCLEOTIDE SEQUENCE [LARGE SCALE GENOMIC DNA]</scope>
    <source>
        <strain evidence="7 8">FBKL4.011</strain>
    </source>
</reference>
<evidence type="ECO:0000256" key="5">
    <source>
        <dbReference type="ARBA" id="ARBA00023136"/>
    </source>
</evidence>
<gene>
    <name evidence="7" type="ORF">DL897_09715</name>
</gene>
<protein>
    <submittedName>
        <fullName evidence="7">Uncharacterized protein</fullName>
    </submittedName>
</protein>
<comment type="subcellular location">
    <subcellularLocation>
        <location evidence="1">Cell membrane</location>
        <topology evidence="1">Multi-pass membrane protein</topology>
    </subcellularLocation>
</comment>
<reference evidence="7 8" key="1">
    <citation type="submission" date="2018-06" db="EMBL/GenBank/DDBJ databases">
        <title>Thermoflavimicrobium daqus sp. nov., a thermophilic microbe isolated from Moutai-flavour Daqu.</title>
        <authorList>
            <person name="Wang X."/>
            <person name="Zhou H."/>
        </authorList>
    </citation>
    <scope>NUCLEOTIDE SEQUENCE [LARGE SCALE GENOMIC DNA]</scope>
    <source>
        <strain evidence="7 8">FBKL4.011</strain>
    </source>
</reference>